<dbReference type="EMBL" id="QGKX02001290">
    <property type="protein sequence ID" value="KAF3540183.1"/>
    <property type="molecule type" value="Genomic_DNA"/>
</dbReference>
<organism evidence="2 3">
    <name type="scientific">Brassica cretica</name>
    <name type="common">Mustard</name>
    <dbReference type="NCBI Taxonomy" id="69181"/>
    <lineage>
        <taxon>Eukaryota</taxon>
        <taxon>Viridiplantae</taxon>
        <taxon>Streptophyta</taxon>
        <taxon>Embryophyta</taxon>
        <taxon>Tracheophyta</taxon>
        <taxon>Spermatophyta</taxon>
        <taxon>Magnoliopsida</taxon>
        <taxon>eudicotyledons</taxon>
        <taxon>Gunneridae</taxon>
        <taxon>Pentapetalae</taxon>
        <taxon>rosids</taxon>
        <taxon>malvids</taxon>
        <taxon>Brassicales</taxon>
        <taxon>Brassicaceae</taxon>
        <taxon>Brassiceae</taxon>
        <taxon>Brassica</taxon>
    </lineage>
</organism>
<dbReference type="Proteomes" id="UP000712600">
    <property type="component" value="Unassembled WGS sequence"/>
</dbReference>
<evidence type="ECO:0000256" key="1">
    <source>
        <dbReference type="SAM" id="MobiDB-lite"/>
    </source>
</evidence>
<evidence type="ECO:0000313" key="3">
    <source>
        <dbReference type="Proteomes" id="UP000712600"/>
    </source>
</evidence>
<dbReference type="AlphaFoldDB" id="A0A8S9QJN6"/>
<gene>
    <name evidence="2" type="ORF">F2Q69_00023581</name>
</gene>
<protein>
    <submittedName>
        <fullName evidence="2">Uncharacterized protein</fullName>
    </submittedName>
</protein>
<accession>A0A8S9QJN6</accession>
<comment type="caution">
    <text evidence="2">The sequence shown here is derived from an EMBL/GenBank/DDBJ whole genome shotgun (WGS) entry which is preliminary data.</text>
</comment>
<feature type="region of interest" description="Disordered" evidence="1">
    <location>
        <begin position="1"/>
        <end position="42"/>
    </location>
</feature>
<proteinExistence type="predicted"/>
<evidence type="ECO:0000313" key="2">
    <source>
        <dbReference type="EMBL" id="KAF3540183.1"/>
    </source>
</evidence>
<sequence>MKTEKGKGKKVSFSPGLIKGPSSCLHDSEASTSGTAAESTDSGFLGQRLIRKQSLSRSVVVVRSSCLHQNQRPYRAETRRKSCMKVDLASRWSLIEGITVGRDGEAKRCLWSEMSREFSTGG</sequence>
<reference evidence="2" key="1">
    <citation type="submission" date="2019-12" db="EMBL/GenBank/DDBJ databases">
        <title>Genome sequencing and annotation of Brassica cretica.</title>
        <authorList>
            <person name="Studholme D.J."/>
            <person name="Sarris P."/>
        </authorList>
    </citation>
    <scope>NUCLEOTIDE SEQUENCE</scope>
    <source>
        <strain evidence="2">PFS-109/04</strain>
        <tissue evidence="2">Leaf</tissue>
    </source>
</reference>
<feature type="compositionally biased region" description="Low complexity" evidence="1">
    <location>
        <begin position="30"/>
        <end position="42"/>
    </location>
</feature>
<name>A0A8S9QJN6_BRACR</name>